<evidence type="ECO:0000256" key="7">
    <source>
        <dbReference type="ARBA" id="ARBA00022840"/>
    </source>
</evidence>
<evidence type="ECO:0000256" key="5">
    <source>
        <dbReference type="ARBA" id="ARBA00022741"/>
    </source>
</evidence>
<dbReference type="PANTHER" id="PTHR43442">
    <property type="entry name" value="GLUCONOKINASE-RELATED"/>
    <property type="match status" value="1"/>
</dbReference>
<evidence type="ECO:0000256" key="1">
    <source>
        <dbReference type="ARBA" id="ARBA00004761"/>
    </source>
</evidence>
<dbReference type="Gene3D" id="3.40.50.300">
    <property type="entry name" value="P-loop containing nucleotide triphosphate hydrolases"/>
    <property type="match status" value="1"/>
</dbReference>
<comment type="pathway">
    <text evidence="1">Carbohydrate acid metabolism.</text>
</comment>
<gene>
    <name evidence="11" type="ORF">B0I33_11250</name>
</gene>
<dbReference type="EMBL" id="PVNH01000012">
    <property type="protein sequence ID" value="PRX44172.1"/>
    <property type="molecule type" value="Genomic_DNA"/>
</dbReference>
<evidence type="ECO:0000256" key="9">
    <source>
        <dbReference type="ARBA" id="ARBA00048090"/>
    </source>
</evidence>
<evidence type="ECO:0000313" key="11">
    <source>
        <dbReference type="EMBL" id="PRX44172.1"/>
    </source>
</evidence>
<evidence type="ECO:0000256" key="3">
    <source>
        <dbReference type="ARBA" id="ARBA00012054"/>
    </source>
</evidence>
<dbReference type="Pfam" id="PF01202">
    <property type="entry name" value="SKI"/>
    <property type="match status" value="1"/>
</dbReference>
<dbReference type="CDD" id="cd02021">
    <property type="entry name" value="GntK"/>
    <property type="match status" value="1"/>
</dbReference>
<keyword evidence="7 10" id="KW-0067">ATP-binding</keyword>
<dbReference type="GO" id="GO:0005524">
    <property type="term" value="F:ATP binding"/>
    <property type="evidence" value="ECO:0007669"/>
    <property type="project" value="UniProtKB-KW"/>
</dbReference>
<evidence type="ECO:0000256" key="8">
    <source>
        <dbReference type="ARBA" id="ARBA00023064"/>
    </source>
</evidence>
<comment type="similarity">
    <text evidence="2 10">Belongs to the gluconokinase GntK/GntV family.</text>
</comment>
<dbReference type="GO" id="GO:0046316">
    <property type="term" value="F:gluconokinase activity"/>
    <property type="evidence" value="ECO:0007669"/>
    <property type="project" value="UniProtKB-EC"/>
</dbReference>
<comment type="catalytic activity">
    <reaction evidence="9 10">
        <text>D-gluconate + ATP = 6-phospho-D-gluconate + ADP + H(+)</text>
        <dbReference type="Rhea" id="RHEA:19433"/>
        <dbReference type="ChEBI" id="CHEBI:15378"/>
        <dbReference type="ChEBI" id="CHEBI:18391"/>
        <dbReference type="ChEBI" id="CHEBI:30616"/>
        <dbReference type="ChEBI" id="CHEBI:58759"/>
        <dbReference type="ChEBI" id="CHEBI:456216"/>
        <dbReference type="EC" id="2.7.1.12"/>
    </reaction>
</comment>
<accession>A0A2T0LME2</accession>
<reference evidence="11 12" key="1">
    <citation type="submission" date="2018-03" db="EMBL/GenBank/DDBJ databases">
        <title>Genomic Encyclopedia of Type Strains, Phase III (KMG-III): the genomes of soil and plant-associated and newly described type strains.</title>
        <authorList>
            <person name="Whitman W."/>
        </authorList>
    </citation>
    <scope>NUCLEOTIDE SEQUENCE [LARGE SCALE GENOMIC DNA]</scope>
    <source>
        <strain evidence="11 12">CGMCC 4.7125</strain>
    </source>
</reference>
<organism evidence="11 12">
    <name type="scientific">Prauserella shujinwangii</name>
    <dbReference type="NCBI Taxonomy" id="1453103"/>
    <lineage>
        <taxon>Bacteria</taxon>
        <taxon>Bacillati</taxon>
        <taxon>Actinomycetota</taxon>
        <taxon>Actinomycetes</taxon>
        <taxon>Pseudonocardiales</taxon>
        <taxon>Pseudonocardiaceae</taxon>
        <taxon>Prauserella</taxon>
    </lineage>
</organism>
<keyword evidence="4 10" id="KW-0808">Transferase</keyword>
<proteinExistence type="inferred from homology"/>
<dbReference type="AlphaFoldDB" id="A0A2T0LME2"/>
<evidence type="ECO:0000256" key="2">
    <source>
        <dbReference type="ARBA" id="ARBA00008420"/>
    </source>
</evidence>
<dbReference type="RefSeq" id="WP_106181497.1">
    <property type="nucleotide sequence ID" value="NZ_PVNH01000012.1"/>
</dbReference>
<dbReference type="InterPro" id="IPR031322">
    <property type="entry name" value="Shikimate/glucono_kinase"/>
</dbReference>
<evidence type="ECO:0000256" key="6">
    <source>
        <dbReference type="ARBA" id="ARBA00022777"/>
    </source>
</evidence>
<dbReference type="OrthoDB" id="9795716at2"/>
<dbReference type="SUPFAM" id="SSF52540">
    <property type="entry name" value="P-loop containing nucleoside triphosphate hydrolases"/>
    <property type="match status" value="1"/>
</dbReference>
<keyword evidence="5 10" id="KW-0547">Nucleotide-binding</keyword>
<keyword evidence="12" id="KW-1185">Reference proteome</keyword>
<sequence>MTVIVVMGVAGSGKTTVGTALAAMLGVPYAEADDFHSPANIAKMSAGVPLTDADRMPWLRAIARWIGAHTHGGGVVTCSALKRRYRDVLRAGGPAWFLHLHGDRDLLARRLTARRGHFMPVALLDSQLADLEPLEPDEPGRTVDIAAPADDIVAGLVRDRPWPTP</sequence>
<dbReference type="NCBIfam" id="TIGR01313">
    <property type="entry name" value="therm_gnt_kin"/>
    <property type="match status" value="1"/>
</dbReference>
<dbReference type="InterPro" id="IPR027417">
    <property type="entry name" value="P-loop_NTPase"/>
</dbReference>
<comment type="caution">
    <text evidence="11">The sequence shown here is derived from an EMBL/GenBank/DDBJ whole genome shotgun (WGS) entry which is preliminary data.</text>
</comment>
<dbReference type="InterPro" id="IPR006001">
    <property type="entry name" value="Therm_gnt_kin"/>
</dbReference>
<dbReference type="Proteomes" id="UP000238362">
    <property type="component" value="Unassembled WGS sequence"/>
</dbReference>
<evidence type="ECO:0000256" key="4">
    <source>
        <dbReference type="ARBA" id="ARBA00022679"/>
    </source>
</evidence>
<keyword evidence="6 10" id="KW-0418">Kinase</keyword>
<evidence type="ECO:0000313" key="12">
    <source>
        <dbReference type="Proteomes" id="UP000238362"/>
    </source>
</evidence>
<name>A0A2T0LME2_9PSEU</name>
<dbReference type="FunFam" id="3.40.50.300:FF:000522">
    <property type="entry name" value="Gluconokinase"/>
    <property type="match status" value="1"/>
</dbReference>
<dbReference type="GO" id="GO:0005737">
    <property type="term" value="C:cytoplasm"/>
    <property type="evidence" value="ECO:0007669"/>
    <property type="project" value="TreeGrafter"/>
</dbReference>
<dbReference type="PANTHER" id="PTHR43442:SF3">
    <property type="entry name" value="GLUCONOKINASE-RELATED"/>
    <property type="match status" value="1"/>
</dbReference>
<evidence type="ECO:0000256" key="10">
    <source>
        <dbReference type="RuleBase" id="RU363066"/>
    </source>
</evidence>
<dbReference type="GO" id="GO:0019521">
    <property type="term" value="P:D-gluconate metabolic process"/>
    <property type="evidence" value="ECO:0007669"/>
    <property type="project" value="UniProtKB-KW"/>
</dbReference>
<dbReference type="EC" id="2.7.1.12" evidence="3 10"/>
<keyword evidence="8" id="KW-0311">Gluconate utilization</keyword>
<protein>
    <recommendedName>
        <fullName evidence="3 10">Gluconokinase</fullName>
        <ecNumber evidence="3 10">2.7.1.12</ecNumber>
    </recommendedName>
</protein>